<feature type="coiled-coil region" evidence="11">
    <location>
        <begin position="1048"/>
        <end position="1075"/>
    </location>
</feature>
<reference evidence="13 14" key="2">
    <citation type="submission" date="2011-11" db="EMBL/GenBank/DDBJ databases">
        <authorList>
            <consortium name="US DOE Joint Genome Institute"/>
            <person name="Lucas S."/>
            <person name="Han J."/>
            <person name="Lapidus A."/>
            <person name="Cheng J.-F."/>
            <person name="Goodwin L."/>
            <person name="Pitluck S."/>
            <person name="Peters L."/>
            <person name="Ovchinnikova G."/>
            <person name="Zhang X."/>
            <person name="Detter J.C."/>
            <person name="Han C."/>
            <person name="Tapia R."/>
            <person name="Land M."/>
            <person name="Hauser L."/>
            <person name="Kyrpides N."/>
            <person name="Ivanova N."/>
            <person name="Pagani I."/>
            <person name="Vogl K."/>
            <person name="Liu Z."/>
            <person name="Overmann J."/>
            <person name="Frigaard N.-U."/>
            <person name="Bryant D."/>
            <person name="Woyke T."/>
        </authorList>
    </citation>
    <scope>NUCLEOTIDE SEQUENCE [LARGE SCALE GENOMIC DNA]</scope>
    <source>
        <strain evidence="13 14">970</strain>
    </source>
</reference>
<dbReference type="CDD" id="cd18800">
    <property type="entry name" value="SF2_C_EcoR124I-like"/>
    <property type="match status" value="1"/>
</dbReference>
<keyword evidence="10" id="KW-0238">DNA-binding</keyword>
<dbReference type="EMBL" id="JH603169">
    <property type="protein sequence ID" value="EIC22380.1"/>
    <property type="molecule type" value="Genomic_DNA"/>
</dbReference>
<evidence type="ECO:0000313" key="13">
    <source>
        <dbReference type="EMBL" id="EIC22380.1"/>
    </source>
</evidence>
<reference evidence="14" key="1">
    <citation type="submission" date="2011-06" db="EMBL/GenBank/DDBJ databases">
        <authorList>
            <consortium name="US DOE Joint Genome Institute (JGI-PGF)"/>
            <person name="Lucas S."/>
            <person name="Han J."/>
            <person name="Lapidus A."/>
            <person name="Cheng J.-F."/>
            <person name="Goodwin L."/>
            <person name="Pitluck S."/>
            <person name="Peters L."/>
            <person name="Land M.L."/>
            <person name="Hauser L."/>
            <person name="Vogl K."/>
            <person name="Liu Z."/>
            <person name="Overmann J."/>
            <person name="Frigaard N.-U."/>
            <person name="Bryant D.A."/>
            <person name="Woyke T.J."/>
        </authorList>
    </citation>
    <scope>NUCLEOTIDE SEQUENCE [LARGE SCALE GENOMIC DNA]</scope>
    <source>
        <strain evidence="14">970</strain>
    </source>
</reference>
<proteinExistence type="inferred from homology"/>
<dbReference type="OrthoDB" id="9758243at2"/>
<dbReference type="Proteomes" id="UP000002964">
    <property type="component" value="Unassembled WGS sequence"/>
</dbReference>
<dbReference type="InterPro" id="IPR014001">
    <property type="entry name" value="Helicase_ATP-bd"/>
</dbReference>
<dbReference type="STRING" id="631362.Thi970DRAFT_02638"/>
<dbReference type="GO" id="GO:0009035">
    <property type="term" value="F:type I site-specific deoxyribonuclease activity"/>
    <property type="evidence" value="ECO:0007669"/>
    <property type="project" value="UniProtKB-EC"/>
</dbReference>
<keyword evidence="14" id="KW-1185">Reference proteome</keyword>
<dbReference type="GO" id="GO:0004386">
    <property type="term" value="F:helicase activity"/>
    <property type="evidence" value="ECO:0007669"/>
    <property type="project" value="UniProtKB-KW"/>
</dbReference>
<evidence type="ECO:0000256" key="10">
    <source>
        <dbReference type="ARBA" id="ARBA00023125"/>
    </source>
</evidence>
<dbReference type="PANTHER" id="PTHR30195:SF15">
    <property type="entry name" value="TYPE I RESTRICTION ENZYME HINDI ENDONUCLEASE SUBUNIT"/>
    <property type="match status" value="1"/>
</dbReference>
<dbReference type="CDD" id="cd22332">
    <property type="entry name" value="HsdR_N"/>
    <property type="match status" value="1"/>
</dbReference>
<evidence type="ECO:0000313" key="14">
    <source>
        <dbReference type="Proteomes" id="UP000002964"/>
    </source>
</evidence>
<evidence type="ECO:0000256" key="11">
    <source>
        <dbReference type="SAM" id="Coils"/>
    </source>
</evidence>
<evidence type="ECO:0000256" key="4">
    <source>
        <dbReference type="ARBA" id="ARBA00022722"/>
    </source>
</evidence>
<dbReference type="InterPro" id="IPR051268">
    <property type="entry name" value="Type-I_R_enzyme_R_subunit"/>
</dbReference>
<dbReference type="GO" id="GO:0005524">
    <property type="term" value="F:ATP binding"/>
    <property type="evidence" value="ECO:0007669"/>
    <property type="project" value="UniProtKB-KW"/>
</dbReference>
<comment type="similarity">
    <text evidence="2">Belongs to the HsdR family.</text>
</comment>
<dbReference type="Gene3D" id="3.90.1570.50">
    <property type="match status" value="1"/>
</dbReference>
<feature type="domain" description="Helicase ATP-binding" evidence="12">
    <location>
        <begin position="362"/>
        <end position="614"/>
    </location>
</feature>
<evidence type="ECO:0000256" key="9">
    <source>
        <dbReference type="ARBA" id="ARBA00022840"/>
    </source>
</evidence>
<dbReference type="InterPro" id="IPR027417">
    <property type="entry name" value="P-loop_NTPase"/>
</dbReference>
<evidence type="ECO:0000259" key="12">
    <source>
        <dbReference type="SMART" id="SM00487"/>
    </source>
</evidence>
<dbReference type="InterPro" id="IPR055180">
    <property type="entry name" value="HsdR_RecA-like_helicase_dom_2"/>
</dbReference>
<sequence>MSKIEWERDLVERPFCQQLQAMGWDWIEADPDLPESSERTSSREVLLKVRLVAALRTINRRDGQPWLDDARIEKMIRSLDQVAGHRPMEVNQATTELLLKGTVVEGLPDWDQGRPQPVRYIDFQHWDQNDFLVINQFKVELSSGQGHVLPDAVLFVNGIPLVVAEFKSPAIESPMAAAINQLLRYSNQRREVWPTLYQEHEGVERLFRTNQLLIASNFFEARAGTLGAPPEAYLEWGETSPVAPAQVLAEVQQARVDAENDAGNNATGTVDASKELASTHATGAMLAPVAAEQLAALGPEQAGRAGTPLFFRDEDQRPAALRDAATALSSQQRLVAGMLRPAHLLDLMRNFTVFEQVDGRTRKIVARYQQFRAVHKIIRRLLDDGAAGWNDLAIRGGIVWHTQGSGKSLTMVFLVRKLRMTPGLQQYKVVVVTDRTDLEGQLKATARLSGETVRPNQQDLERRLTPTALTQAILREPTPDIVFAMLQKYQERREDEVDRVAMTIRRKEKKPGREQPVVEKEIRLTQDVSEERFPLLNESRDILVLVDEAHRGHSLTLHRNLRQALPNAAMIGFTGTPILAKHKKRTAEIFGDFIDCYVLKDAELDGATVPIRYEGRTADGFIKDATTLDDLFLDMFKDYEPEELAVIKARYGTDSDVLEAPLLIAQKARDMMWHFAKVILSEGYKAQVVAASRLAAVRYQQALCEARDALVAELEQLPAALLDLSEDAIEALEASQRELVRLHPQLPRLRALEVAAIISPDHNDPESWKQWSDKGKQAALIQRFKRRFDSRQTDKTDPLGMLVVFNMLLTGFDAPVEQVLYLDRKLVAHDLLQAIARVNRTAGAKPCGYVVDYIGVARHLNKALEEYDEVDVAGSMLDIAVELPKLLDRRNRAVEVFRSRGIRDLFAQVQQCVQLLAELRIRAEFINALRQFYETLNLLEHRPEVPPDVFRDAKLLGFINKVAANLYRDPMLNLVGVAEKVKSLIDTHVSARGVDPKIPPTTITDAAFEQVLANEPNGRARAAQMQHAARFHITGFTSQNPSYARQMSEKLEAILKRFKDDWDALERELSRFIEELKRGDSADFPGLEPKTQVPFVRLMLEFCYTNADADDSQRQALITATLDLVERIRREVRLVGFWRNADARERLTKVLVRDIDETGLCPPGQERDLAQRLVALAKENHEALTHTPASSRT</sequence>
<protein>
    <recommendedName>
        <fullName evidence="3">type I site-specific deoxyribonuclease</fullName>
        <ecNumber evidence="3">3.1.21.3</ecNumber>
    </recommendedName>
</protein>
<dbReference type="AlphaFoldDB" id="H8Z0N9"/>
<dbReference type="PANTHER" id="PTHR30195">
    <property type="entry name" value="TYPE I SITE-SPECIFIC DEOXYRIBONUCLEASE PROTEIN SUBUNIT M AND R"/>
    <property type="match status" value="1"/>
</dbReference>
<keyword evidence="7" id="KW-0255">Endonuclease</keyword>
<keyword evidence="13" id="KW-0347">Helicase</keyword>
<comment type="catalytic activity">
    <reaction evidence="1">
        <text>Endonucleolytic cleavage of DNA to give random double-stranded fragments with terminal 5'-phosphates, ATP is simultaneously hydrolyzed.</text>
        <dbReference type="EC" id="3.1.21.3"/>
    </reaction>
</comment>
<keyword evidence="11" id="KW-0175">Coiled coil</keyword>
<evidence type="ECO:0000256" key="7">
    <source>
        <dbReference type="ARBA" id="ARBA00022759"/>
    </source>
</evidence>
<keyword evidence="6" id="KW-0680">Restriction system</keyword>
<accession>H8Z0N9</accession>
<keyword evidence="5" id="KW-0547">Nucleotide-binding</keyword>
<dbReference type="eggNOG" id="COG0610">
    <property type="taxonomic scope" value="Bacteria"/>
</dbReference>
<keyword evidence="9" id="KW-0067">ATP-binding</keyword>
<dbReference type="Pfam" id="PF22679">
    <property type="entry name" value="T1R_D3-like"/>
    <property type="match status" value="1"/>
</dbReference>
<evidence type="ECO:0000256" key="2">
    <source>
        <dbReference type="ARBA" id="ARBA00008598"/>
    </source>
</evidence>
<dbReference type="EC" id="3.1.21.3" evidence="3"/>
<dbReference type="RefSeq" id="WP_009149188.1">
    <property type="nucleotide sequence ID" value="NZ_CP121471.1"/>
</dbReference>
<name>H8Z0N9_9GAMM</name>
<evidence type="ECO:0000256" key="8">
    <source>
        <dbReference type="ARBA" id="ARBA00022801"/>
    </source>
</evidence>
<evidence type="ECO:0000256" key="5">
    <source>
        <dbReference type="ARBA" id="ARBA00022741"/>
    </source>
</evidence>
<evidence type="ECO:0000256" key="6">
    <source>
        <dbReference type="ARBA" id="ARBA00022747"/>
    </source>
</evidence>
<keyword evidence="8" id="KW-0378">Hydrolase</keyword>
<dbReference type="CDD" id="cd18030">
    <property type="entry name" value="DEXHc_RE_I_HsdR"/>
    <property type="match status" value="1"/>
</dbReference>
<organism evidence="13 14">
    <name type="scientific">Thiorhodovibrio frisius</name>
    <dbReference type="NCBI Taxonomy" id="631362"/>
    <lineage>
        <taxon>Bacteria</taxon>
        <taxon>Pseudomonadati</taxon>
        <taxon>Pseudomonadota</taxon>
        <taxon>Gammaproteobacteria</taxon>
        <taxon>Chromatiales</taxon>
        <taxon>Chromatiaceae</taxon>
        <taxon>Thiorhodovibrio</taxon>
    </lineage>
</organism>
<dbReference type="Pfam" id="PF18766">
    <property type="entry name" value="SWI2_SNF2"/>
    <property type="match status" value="1"/>
</dbReference>
<dbReference type="InterPro" id="IPR007409">
    <property type="entry name" value="Restrct_endonuc_type1_HsdR_N"/>
</dbReference>
<dbReference type="InterPro" id="IPR040980">
    <property type="entry name" value="SWI2_SNF2"/>
</dbReference>
<evidence type="ECO:0000256" key="3">
    <source>
        <dbReference type="ARBA" id="ARBA00012654"/>
    </source>
</evidence>
<dbReference type="SUPFAM" id="SSF52540">
    <property type="entry name" value="P-loop containing nucleoside triphosphate hydrolases"/>
    <property type="match status" value="2"/>
</dbReference>
<dbReference type="SMART" id="SM00487">
    <property type="entry name" value="DEXDc"/>
    <property type="match status" value="1"/>
</dbReference>
<dbReference type="GO" id="GO:0009307">
    <property type="term" value="P:DNA restriction-modification system"/>
    <property type="evidence" value="ECO:0007669"/>
    <property type="project" value="UniProtKB-KW"/>
</dbReference>
<gene>
    <name evidence="13" type="ORF">Thi970DRAFT_02638</name>
</gene>
<dbReference type="Gene3D" id="3.40.50.300">
    <property type="entry name" value="P-loop containing nucleotide triphosphate hydrolases"/>
    <property type="match status" value="2"/>
</dbReference>
<evidence type="ECO:0000256" key="1">
    <source>
        <dbReference type="ARBA" id="ARBA00000851"/>
    </source>
</evidence>
<dbReference type="Pfam" id="PF04313">
    <property type="entry name" value="HSDR_N"/>
    <property type="match status" value="1"/>
</dbReference>
<dbReference type="GO" id="GO:0003677">
    <property type="term" value="F:DNA binding"/>
    <property type="evidence" value="ECO:0007669"/>
    <property type="project" value="UniProtKB-KW"/>
</dbReference>
<dbReference type="HOGENOM" id="CLU_005762_0_0_6"/>
<keyword evidence="4" id="KW-0540">Nuclease</keyword>